<dbReference type="PROSITE" id="PS50113">
    <property type="entry name" value="PAC"/>
    <property type="match status" value="1"/>
</dbReference>
<comment type="similarity">
    <text evidence="8">Belongs to the methyl-accepting chemotaxis (MCP) protein family.</text>
</comment>
<keyword evidence="4" id="KW-0812">Transmembrane</keyword>
<dbReference type="CDD" id="cd00130">
    <property type="entry name" value="PAS"/>
    <property type="match status" value="1"/>
</dbReference>
<dbReference type="PRINTS" id="PR00260">
    <property type="entry name" value="CHEMTRNSDUCR"/>
</dbReference>
<evidence type="ECO:0000313" key="12">
    <source>
        <dbReference type="EMBL" id="VVM49834.1"/>
    </source>
</evidence>
<dbReference type="InterPro" id="IPR000700">
    <property type="entry name" value="PAS-assoc_C"/>
</dbReference>
<keyword evidence="5" id="KW-1133">Transmembrane helix</keyword>
<keyword evidence="7 9" id="KW-0807">Transducer</keyword>
<dbReference type="InterPro" id="IPR000014">
    <property type="entry name" value="PAS"/>
</dbReference>
<dbReference type="Proteomes" id="UP000399692">
    <property type="component" value="Unassembled WGS sequence"/>
</dbReference>
<dbReference type="EMBL" id="CABVHF010000001">
    <property type="protein sequence ID" value="VVM49834.1"/>
    <property type="molecule type" value="Genomic_DNA"/>
</dbReference>
<comment type="subcellular location">
    <subcellularLocation>
        <location evidence="1">Cell membrane</location>
    </subcellularLocation>
</comment>
<evidence type="ECO:0000256" key="4">
    <source>
        <dbReference type="ARBA" id="ARBA00022692"/>
    </source>
</evidence>
<gene>
    <name evidence="12" type="primary">bdlA_1</name>
    <name evidence="12" type="ORF">PS631_00750</name>
</gene>
<dbReference type="NCBIfam" id="TIGR00229">
    <property type="entry name" value="sensory_box"/>
    <property type="match status" value="1"/>
</dbReference>
<keyword evidence="2" id="KW-1003">Cell membrane</keyword>
<sequence length="350" mass="38202">MLIRASTHQQLLHAEHTRQAALEAEVAALRKTVATLQDEHGVAQQHAKGQASSINAIERSMAVIEFALDGRVINANANFLEVMGYRLDQIRGQHHQMFCSASEAKSDAYREFWAALNRGTFKAGQFPRLDSRGATVWLQATYNPLYDEHGKLYGVVKFASDITSEIEQREAESQAALVAFETSQHTDECTQQGSAVVQQTVNMVQSIADELTQMGQAISALSEQSDQIGTIVDAIRSIAEQTNLLALNAAIEAARAGDQGRGFAVVADEVRNLAQRTSKATVAISEVVGKNRELARQAVASMQASTLKTEQGVELAHKAGAVIEDIQHGAQRVVEVIGQFAQRLEQRQQR</sequence>
<evidence type="ECO:0000256" key="7">
    <source>
        <dbReference type="ARBA" id="ARBA00023224"/>
    </source>
</evidence>
<keyword evidence="3" id="KW-0488">Methylation</keyword>
<accession>A0A5E6Q1N2</accession>
<evidence type="ECO:0000256" key="5">
    <source>
        <dbReference type="ARBA" id="ARBA00022989"/>
    </source>
</evidence>
<keyword evidence="6" id="KW-0472">Membrane</keyword>
<dbReference type="Gene3D" id="1.10.287.950">
    <property type="entry name" value="Methyl-accepting chemotaxis protein"/>
    <property type="match status" value="1"/>
</dbReference>
<dbReference type="PANTHER" id="PTHR32089">
    <property type="entry name" value="METHYL-ACCEPTING CHEMOTAXIS PROTEIN MCPB"/>
    <property type="match status" value="1"/>
</dbReference>
<dbReference type="InterPro" id="IPR004090">
    <property type="entry name" value="Chemotax_Me-accpt_rcpt"/>
</dbReference>
<dbReference type="InterPro" id="IPR013655">
    <property type="entry name" value="PAS_fold_3"/>
</dbReference>
<dbReference type="GO" id="GO:0004888">
    <property type="term" value="F:transmembrane signaling receptor activity"/>
    <property type="evidence" value="ECO:0007669"/>
    <property type="project" value="InterPro"/>
</dbReference>
<dbReference type="Gene3D" id="3.30.450.20">
    <property type="entry name" value="PAS domain"/>
    <property type="match status" value="1"/>
</dbReference>
<dbReference type="Pfam" id="PF08447">
    <property type="entry name" value="PAS_3"/>
    <property type="match status" value="1"/>
</dbReference>
<dbReference type="PROSITE" id="PS50111">
    <property type="entry name" value="CHEMOTAXIS_TRANSDUC_2"/>
    <property type="match status" value="1"/>
</dbReference>
<reference evidence="12 13" key="1">
    <citation type="submission" date="2019-09" db="EMBL/GenBank/DDBJ databases">
        <authorList>
            <person name="Chandra G."/>
            <person name="Truman W A."/>
        </authorList>
    </citation>
    <scope>NUCLEOTIDE SEQUENCE [LARGE SCALE GENOMIC DNA]</scope>
    <source>
        <strain evidence="12">PS631</strain>
    </source>
</reference>
<dbReference type="PANTHER" id="PTHR32089:SF112">
    <property type="entry name" value="LYSOZYME-LIKE PROTEIN-RELATED"/>
    <property type="match status" value="1"/>
</dbReference>
<proteinExistence type="inferred from homology"/>
<dbReference type="GO" id="GO:0006935">
    <property type="term" value="P:chemotaxis"/>
    <property type="evidence" value="ECO:0007669"/>
    <property type="project" value="InterPro"/>
</dbReference>
<evidence type="ECO:0000256" key="3">
    <source>
        <dbReference type="ARBA" id="ARBA00022481"/>
    </source>
</evidence>
<evidence type="ECO:0000259" key="10">
    <source>
        <dbReference type="PROSITE" id="PS50111"/>
    </source>
</evidence>
<feature type="domain" description="PAC" evidence="11">
    <location>
        <begin position="122"/>
        <end position="174"/>
    </location>
</feature>
<dbReference type="InterPro" id="IPR004089">
    <property type="entry name" value="MCPsignal_dom"/>
</dbReference>
<dbReference type="SUPFAM" id="SSF58104">
    <property type="entry name" value="Methyl-accepting chemotaxis protein (MCP) signaling domain"/>
    <property type="match status" value="1"/>
</dbReference>
<evidence type="ECO:0000259" key="11">
    <source>
        <dbReference type="PROSITE" id="PS50113"/>
    </source>
</evidence>
<dbReference type="SMART" id="SM00283">
    <property type="entry name" value="MA"/>
    <property type="match status" value="1"/>
</dbReference>
<evidence type="ECO:0000256" key="2">
    <source>
        <dbReference type="ARBA" id="ARBA00022475"/>
    </source>
</evidence>
<organism evidence="12 13">
    <name type="scientific">Pseudomonas fluorescens</name>
    <dbReference type="NCBI Taxonomy" id="294"/>
    <lineage>
        <taxon>Bacteria</taxon>
        <taxon>Pseudomonadati</taxon>
        <taxon>Pseudomonadota</taxon>
        <taxon>Gammaproteobacteria</taxon>
        <taxon>Pseudomonadales</taxon>
        <taxon>Pseudomonadaceae</taxon>
        <taxon>Pseudomonas</taxon>
    </lineage>
</organism>
<name>A0A5E6Q1N2_PSEFL</name>
<evidence type="ECO:0000256" key="9">
    <source>
        <dbReference type="PROSITE-ProRule" id="PRU00284"/>
    </source>
</evidence>
<dbReference type="Pfam" id="PF00015">
    <property type="entry name" value="MCPsignal"/>
    <property type="match status" value="1"/>
</dbReference>
<evidence type="ECO:0000256" key="1">
    <source>
        <dbReference type="ARBA" id="ARBA00004236"/>
    </source>
</evidence>
<evidence type="ECO:0000256" key="6">
    <source>
        <dbReference type="ARBA" id="ARBA00023136"/>
    </source>
</evidence>
<evidence type="ECO:0000256" key="8">
    <source>
        <dbReference type="ARBA" id="ARBA00029447"/>
    </source>
</evidence>
<protein>
    <submittedName>
        <fullName evidence="12">Biofilm dispersion protein BdlA</fullName>
    </submittedName>
</protein>
<dbReference type="AlphaFoldDB" id="A0A5E6Q1N2"/>
<dbReference type="GO" id="GO:0007165">
    <property type="term" value="P:signal transduction"/>
    <property type="evidence" value="ECO:0007669"/>
    <property type="project" value="UniProtKB-KW"/>
</dbReference>
<evidence type="ECO:0000313" key="13">
    <source>
        <dbReference type="Proteomes" id="UP000399692"/>
    </source>
</evidence>
<dbReference type="OrthoDB" id="9765776at2"/>
<feature type="domain" description="Methyl-accepting transducer" evidence="10">
    <location>
        <begin position="173"/>
        <end position="350"/>
    </location>
</feature>
<dbReference type="GO" id="GO:0005886">
    <property type="term" value="C:plasma membrane"/>
    <property type="evidence" value="ECO:0007669"/>
    <property type="project" value="UniProtKB-SubCell"/>
</dbReference>